<dbReference type="GO" id="GO:0003676">
    <property type="term" value="F:nucleic acid binding"/>
    <property type="evidence" value="ECO:0007669"/>
    <property type="project" value="UniProtKB-UniRule"/>
</dbReference>
<keyword evidence="3" id="KW-1133">Transmembrane helix</keyword>
<dbReference type="Pfam" id="PF24898">
    <property type="entry name" value="GGDEF_GdpP"/>
    <property type="match status" value="1"/>
</dbReference>
<comment type="similarity">
    <text evidence="1">Belongs to the GdpP/PdeA phosphodiesterase family.</text>
</comment>
<name>A0A1Y4LCG0_9FIRM</name>
<evidence type="ECO:0000256" key="3">
    <source>
        <dbReference type="SAM" id="Phobius"/>
    </source>
</evidence>
<dbReference type="Gene3D" id="3.10.310.30">
    <property type="match status" value="1"/>
</dbReference>
<dbReference type="Gene3D" id="3.30.450.20">
    <property type="entry name" value="PAS domain"/>
    <property type="match status" value="1"/>
</dbReference>
<dbReference type="InterPro" id="IPR000160">
    <property type="entry name" value="GGDEF_dom"/>
</dbReference>
<dbReference type="PANTHER" id="PTHR47618">
    <property type="entry name" value="BIFUNCTIONAL OLIGORIBONUCLEASE AND PAP PHOSPHATASE NRNA"/>
    <property type="match status" value="1"/>
</dbReference>
<gene>
    <name evidence="5" type="ORF">B5F17_00465</name>
</gene>
<dbReference type="PIRSF" id="PIRSF026583">
    <property type="entry name" value="YybT"/>
    <property type="match status" value="1"/>
</dbReference>
<evidence type="ECO:0000313" key="6">
    <source>
        <dbReference type="Proteomes" id="UP000195897"/>
    </source>
</evidence>
<dbReference type="RefSeq" id="WP_087369793.1">
    <property type="nucleotide sequence ID" value="NZ_NFKK01000001.1"/>
</dbReference>
<keyword evidence="2" id="KW-0464">Manganese</keyword>
<dbReference type="GO" id="GO:0106409">
    <property type="term" value="F:cyclic-di-AMP phosphodiesterase activity"/>
    <property type="evidence" value="ECO:0007669"/>
    <property type="project" value="RHEA"/>
</dbReference>
<dbReference type="GO" id="GO:0016787">
    <property type="term" value="F:hydrolase activity"/>
    <property type="evidence" value="ECO:0007669"/>
    <property type="project" value="UniProtKB-UniRule"/>
</dbReference>
<dbReference type="InterPro" id="IPR001667">
    <property type="entry name" value="DDH_dom"/>
</dbReference>
<dbReference type="GO" id="GO:0046872">
    <property type="term" value="F:metal ion binding"/>
    <property type="evidence" value="ECO:0007669"/>
    <property type="project" value="UniProtKB-KW"/>
</dbReference>
<feature type="binding site" evidence="2">
    <location>
        <position position="364"/>
    </location>
    <ligand>
        <name>Mn(2+)</name>
        <dbReference type="ChEBI" id="CHEBI:29035"/>
        <label>2</label>
    </ligand>
</feature>
<dbReference type="InterPro" id="IPR038763">
    <property type="entry name" value="DHH_sf"/>
</dbReference>
<dbReference type="InterPro" id="IPR003156">
    <property type="entry name" value="DHHA1_dom"/>
</dbReference>
<dbReference type="AlphaFoldDB" id="A0A1Y4LCG0"/>
<dbReference type="Pfam" id="PF01368">
    <property type="entry name" value="DHH"/>
    <property type="match status" value="1"/>
</dbReference>
<feature type="binding site" evidence="2">
    <location>
        <position position="362"/>
    </location>
    <ligand>
        <name>Mn(2+)</name>
        <dbReference type="ChEBI" id="CHEBI:29035"/>
        <label>1</label>
    </ligand>
</feature>
<evidence type="ECO:0000313" key="5">
    <source>
        <dbReference type="EMBL" id="OUP54405.1"/>
    </source>
</evidence>
<dbReference type="SUPFAM" id="SSF64182">
    <property type="entry name" value="DHH phosphoesterases"/>
    <property type="match status" value="1"/>
</dbReference>
<proteinExistence type="inferred from homology"/>
<feature type="binding site" evidence="2">
    <location>
        <position position="358"/>
    </location>
    <ligand>
        <name>Mn(2+)</name>
        <dbReference type="ChEBI" id="CHEBI:29035"/>
        <label>1</label>
    </ligand>
</feature>
<dbReference type="PANTHER" id="PTHR47618:SF2">
    <property type="entry name" value="CYCLIC-DI-AMP PHOSPHODIESTERASE GDPP"/>
    <property type="match status" value="1"/>
</dbReference>
<protein>
    <recommendedName>
        <fullName evidence="1">Cyclic-di-AMP phosphodiesterase</fullName>
        <ecNumber evidence="1">3.1.4.-</ecNumber>
    </recommendedName>
</protein>
<dbReference type="Gene3D" id="3.90.1640.10">
    <property type="entry name" value="inorganic pyrophosphatase (n-terminal core)"/>
    <property type="match status" value="1"/>
</dbReference>
<comment type="subcellular location">
    <subcellularLocation>
        <location evidence="1">Cell membrane</location>
    </subcellularLocation>
</comment>
<organism evidence="5 6">
    <name type="scientific">Butyricicoccus pullicaecorum</name>
    <dbReference type="NCBI Taxonomy" id="501571"/>
    <lineage>
        <taxon>Bacteria</taxon>
        <taxon>Bacillati</taxon>
        <taxon>Bacillota</taxon>
        <taxon>Clostridia</taxon>
        <taxon>Eubacteriales</taxon>
        <taxon>Butyricicoccaceae</taxon>
        <taxon>Butyricicoccus</taxon>
    </lineage>
</organism>
<evidence type="ECO:0000256" key="2">
    <source>
        <dbReference type="PIRSR" id="PIRSR026583-50"/>
    </source>
</evidence>
<evidence type="ECO:0000256" key="1">
    <source>
        <dbReference type="PIRNR" id="PIRNR026583"/>
    </source>
</evidence>
<dbReference type="FunFam" id="3.90.1640.10:FF:000002">
    <property type="entry name" value="Cyclic-di-AMP phosphodiesterase"/>
    <property type="match status" value="1"/>
</dbReference>
<dbReference type="Pfam" id="PF02272">
    <property type="entry name" value="DHHA1"/>
    <property type="match status" value="1"/>
</dbReference>
<comment type="caution">
    <text evidence="5">The sequence shown here is derived from an EMBL/GenBank/DDBJ whole genome shotgun (WGS) entry which is preliminary data.</text>
</comment>
<sequence>MDKRLKKLLQPGHQFYFIVFLLFALACAYISVPFAVTGVALDALLFLLYQYRERTRRRDIIRYMQTVTLSIDSATHPSITRFPMPTAIAQAATGEIVWTNDAFCEATGHFDSALNEKLTDLAPEFETHWLVEGKAQYPGEVRIGKNIFWVFGNLLASGEDHAGETLMLIYLVPCTELIELRDAYMRSRPVVAIISIDNYEELMKDATDSEKSSILADIDKKISEWTKESRALLRKYDRDKYVFVLEENDFAKLQQKKFSVLESVRQIQSRAGVLATLSIGIGKDGESYEENWRNAGVALDMALSRGGDQAVIKTRYNFDFFGGLSKELEKRTKVKSRVVANALVQLIRDSSSVMIMGHKMSDMDAFGAAVGMACAVRHRDKPVHIVINQERNMAHDLINKITAVPEYQDILISPDDAMVRCDFNTLLIVVDTNRPDYVESQPLLESINKVAVIDHHRRAANYIENFALNLHEPYASSTCELVSEMLQYMVPTSEVMKAEAECMLAGIYLDTKGFTVKTGVRTFEAAAYLKRVGADMSEVMKLFQCSFDEYIARQRIIAGARDCGDGIVLAVTKDQVDRVTAAKAADSLLGINGVRSSIVVFPSGDDVLVSARSDGTVNVQLIMEYLGGGGNHSSAGAQIMHGSVREVEVDTLSAIQRYQQDEQNND</sequence>
<dbReference type="PROSITE" id="PS51257">
    <property type="entry name" value="PROKAR_LIPOPROTEIN"/>
    <property type="match status" value="1"/>
</dbReference>
<feature type="binding site" evidence="2">
    <location>
        <position position="510"/>
    </location>
    <ligand>
        <name>Mn(2+)</name>
        <dbReference type="ChEBI" id="CHEBI:29035"/>
        <label>2</label>
    </ligand>
</feature>
<keyword evidence="1" id="KW-1003">Cell membrane</keyword>
<feature type="transmembrane region" description="Helical" evidence="3">
    <location>
        <begin position="15"/>
        <end position="48"/>
    </location>
</feature>
<feature type="binding site" evidence="2">
    <location>
        <position position="431"/>
    </location>
    <ligand>
        <name>Mn(2+)</name>
        <dbReference type="ChEBI" id="CHEBI:29035"/>
        <label>2</label>
    </ligand>
</feature>
<keyword evidence="1" id="KW-0378">Hydrolase</keyword>
<dbReference type="EMBL" id="NFKK01000001">
    <property type="protein sequence ID" value="OUP54405.1"/>
    <property type="molecule type" value="Genomic_DNA"/>
</dbReference>
<accession>A0A1Y4LCG0</accession>
<dbReference type="Proteomes" id="UP000195897">
    <property type="component" value="Unassembled WGS sequence"/>
</dbReference>
<feature type="domain" description="GGDEF" evidence="4">
    <location>
        <begin position="187"/>
        <end position="315"/>
    </location>
</feature>
<feature type="binding site" evidence="2">
    <location>
        <position position="455"/>
    </location>
    <ligand>
        <name>Mn(2+)</name>
        <dbReference type="ChEBI" id="CHEBI:29035"/>
        <label>2</label>
    </ligand>
</feature>
<evidence type="ECO:0000259" key="4">
    <source>
        <dbReference type="PROSITE" id="PS50887"/>
    </source>
</evidence>
<dbReference type="PROSITE" id="PS50887">
    <property type="entry name" value="GGDEF"/>
    <property type="match status" value="1"/>
</dbReference>
<comment type="catalytic activity">
    <reaction evidence="1">
        <text>3',3'-c-di-AMP + H2O = 5'-O-phosphonoadenylyl-(3'-&gt;5')-adenosine + H(+)</text>
        <dbReference type="Rhea" id="RHEA:54420"/>
        <dbReference type="ChEBI" id="CHEBI:15377"/>
        <dbReference type="ChEBI" id="CHEBI:15378"/>
        <dbReference type="ChEBI" id="CHEBI:71500"/>
        <dbReference type="ChEBI" id="CHEBI:138171"/>
    </reaction>
</comment>
<keyword evidence="2" id="KW-0479">Metal-binding</keyword>
<reference evidence="6" key="1">
    <citation type="submission" date="2017-04" db="EMBL/GenBank/DDBJ databases">
        <title>Function of individual gut microbiota members based on whole genome sequencing of pure cultures obtained from chicken caecum.</title>
        <authorList>
            <person name="Medvecky M."/>
            <person name="Cejkova D."/>
            <person name="Polansky O."/>
            <person name="Karasova D."/>
            <person name="Kubasova T."/>
            <person name="Cizek A."/>
            <person name="Rychlik I."/>
        </authorList>
    </citation>
    <scope>NUCLEOTIDE SEQUENCE [LARGE SCALE GENOMIC DNA]</scope>
    <source>
        <strain evidence="6">An180</strain>
    </source>
</reference>
<dbReference type="InterPro" id="IPR051319">
    <property type="entry name" value="Oligoribo/pAp-PDE_c-di-AMP_PDE"/>
</dbReference>
<comment type="cofactor">
    <cofactor evidence="2">
        <name>Mn(2+)</name>
        <dbReference type="ChEBI" id="CHEBI:29035"/>
    </cofactor>
    <text evidence="2">For phosphodiesterase activity, probably binds 2 Mn(2+) per subunit.</text>
</comment>
<dbReference type="EC" id="3.1.4.-" evidence="1"/>
<keyword evidence="3" id="KW-0812">Transmembrane</keyword>
<keyword evidence="1 3" id="KW-0472">Membrane</keyword>
<comment type="function">
    <text evidence="1">Has phosphodiesterase (PDE) activity against cyclic-di-AMP (c-di-AMP).</text>
</comment>
<feature type="binding site" evidence="2">
    <location>
        <position position="431"/>
    </location>
    <ligand>
        <name>Mn(2+)</name>
        <dbReference type="ChEBI" id="CHEBI:29035"/>
        <label>1</label>
    </ligand>
</feature>
<dbReference type="InterPro" id="IPR014528">
    <property type="entry name" value="GdpP/PdeA"/>
</dbReference>
<dbReference type="GO" id="GO:0005886">
    <property type="term" value="C:plasma membrane"/>
    <property type="evidence" value="ECO:0007669"/>
    <property type="project" value="UniProtKB-SubCell"/>
</dbReference>